<dbReference type="PANTHER" id="PTHR42852">
    <property type="entry name" value="THIOL:DISULFIDE INTERCHANGE PROTEIN DSBE"/>
    <property type="match status" value="1"/>
</dbReference>
<dbReference type="InterPro" id="IPR050553">
    <property type="entry name" value="Thioredoxin_ResA/DsbE_sf"/>
</dbReference>
<dbReference type="InterPro" id="IPR013766">
    <property type="entry name" value="Thioredoxin_domain"/>
</dbReference>
<evidence type="ECO:0000313" key="2">
    <source>
        <dbReference type="EMBL" id="GAA2418196.1"/>
    </source>
</evidence>
<dbReference type="SUPFAM" id="SSF52833">
    <property type="entry name" value="Thioredoxin-like"/>
    <property type="match status" value="1"/>
</dbReference>
<feature type="domain" description="Thioredoxin" evidence="1">
    <location>
        <begin position="96"/>
        <end position="230"/>
    </location>
</feature>
<dbReference type="Pfam" id="PF00578">
    <property type="entry name" value="AhpC-TSA"/>
    <property type="match status" value="1"/>
</dbReference>
<dbReference type="Gene3D" id="3.40.30.10">
    <property type="entry name" value="Glutaredoxin"/>
    <property type="match status" value="1"/>
</dbReference>
<dbReference type="InterPro" id="IPR036249">
    <property type="entry name" value="Thioredoxin-like_sf"/>
</dbReference>
<evidence type="ECO:0000313" key="3">
    <source>
        <dbReference type="Proteomes" id="UP001501231"/>
    </source>
</evidence>
<gene>
    <name evidence="2" type="ORF">GCM10010191_31110</name>
</gene>
<protein>
    <recommendedName>
        <fullName evidence="1">Thioredoxin domain-containing protein</fullName>
    </recommendedName>
</protein>
<organism evidence="2 3">
    <name type="scientific">Actinomadura vinacea</name>
    <dbReference type="NCBI Taxonomy" id="115336"/>
    <lineage>
        <taxon>Bacteria</taxon>
        <taxon>Bacillati</taxon>
        <taxon>Actinomycetota</taxon>
        <taxon>Actinomycetes</taxon>
        <taxon>Streptosporangiales</taxon>
        <taxon>Thermomonosporaceae</taxon>
        <taxon>Actinomadura</taxon>
    </lineage>
</organism>
<reference evidence="2 3" key="1">
    <citation type="journal article" date="2019" name="Int. J. Syst. Evol. Microbiol.">
        <title>The Global Catalogue of Microorganisms (GCM) 10K type strain sequencing project: providing services to taxonomists for standard genome sequencing and annotation.</title>
        <authorList>
            <consortium name="The Broad Institute Genomics Platform"/>
            <consortium name="The Broad Institute Genome Sequencing Center for Infectious Disease"/>
            <person name="Wu L."/>
            <person name="Ma J."/>
        </authorList>
    </citation>
    <scope>NUCLEOTIDE SEQUENCE [LARGE SCALE GENOMIC DNA]</scope>
    <source>
        <strain evidence="2 3">JCM 3325</strain>
    </source>
</reference>
<sequence length="337" mass="36835">MFTAVEAGREHPLDARIDDRGRLLAPIDRPLLGWVRKPHGWCRAEACLPAARAAAAETPEGVDVAAFAALVGKIAVIDPVERAVAFGAGEGPFAQALSVDDAPDFTLDGVSLSDLRGRKVALVFWASWCGCRYDLPAWQERHAELESAGLTVVSVALDRSADDARRWIEEAGATHPALVDAEGTVAELYNVINVPTVVWIDEEGRIARPQDTQTATDLFRSMNGLDPEVSRAALRRWVLDRDPGLTPGQVRERLRVPTAAERRARTHARLAVWLARAGRDGAARRHLGEAAALAPHDVSIRRGLMSLTGEDPFGDAYFELREELERANIPIYRPLEA</sequence>
<dbReference type="PROSITE" id="PS51352">
    <property type="entry name" value="THIOREDOXIN_2"/>
    <property type="match status" value="1"/>
</dbReference>
<dbReference type="CDD" id="cd02966">
    <property type="entry name" value="TlpA_like_family"/>
    <property type="match status" value="1"/>
</dbReference>
<dbReference type="Proteomes" id="UP001501231">
    <property type="component" value="Unassembled WGS sequence"/>
</dbReference>
<keyword evidence="3" id="KW-1185">Reference proteome</keyword>
<accession>A0ABN3J181</accession>
<dbReference type="EMBL" id="BAAARW010000012">
    <property type="protein sequence ID" value="GAA2418196.1"/>
    <property type="molecule type" value="Genomic_DNA"/>
</dbReference>
<evidence type="ECO:0000259" key="1">
    <source>
        <dbReference type="PROSITE" id="PS51352"/>
    </source>
</evidence>
<dbReference type="PANTHER" id="PTHR42852:SF13">
    <property type="entry name" value="PROTEIN DIPZ"/>
    <property type="match status" value="1"/>
</dbReference>
<proteinExistence type="predicted"/>
<dbReference type="RefSeq" id="WP_344589671.1">
    <property type="nucleotide sequence ID" value="NZ_BAAARW010000012.1"/>
</dbReference>
<dbReference type="InterPro" id="IPR000866">
    <property type="entry name" value="AhpC/TSA"/>
</dbReference>
<comment type="caution">
    <text evidence="2">The sequence shown here is derived from an EMBL/GenBank/DDBJ whole genome shotgun (WGS) entry which is preliminary data.</text>
</comment>
<name>A0ABN3J181_9ACTN</name>